<evidence type="ECO:0000256" key="7">
    <source>
        <dbReference type="ARBA" id="ARBA00022741"/>
    </source>
</evidence>
<dbReference type="CDD" id="cd01672">
    <property type="entry name" value="TMPK"/>
    <property type="match status" value="1"/>
</dbReference>
<dbReference type="GO" id="GO:0005634">
    <property type="term" value="C:nucleus"/>
    <property type="evidence" value="ECO:0000318"/>
    <property type="project" value="GO_Central"/>
</dbReference>
<dbReference type="PROSITE" id="PS01331">
    <property type="entry name" value="THYMIDYLATE_KINASE"/>
    <property type="match status" value="1"/>
</dbReference>
<dbReference type="HOGENOM" id="CLU_049131_3_1_1"/>
<proteinExistence type="inferred from homology"/>
<name>B8BUD4_THAPS</name>
<sequence length="276" mass="30635">MNNKKSTEGENDVHRCRPPKLARMITNPTTTQPKRGAFILLEGVDRCGKTTQVSLLVKHLLSLSLATVAYRFPDRSTQVGSLINSYLTSSTPTAPLDDRAIHLLFSANRWEASTSLARTLASGTNIVCDRYAYSGVAFTSAKVEEDRGSMSGGELGLEWCIAPDVGLPAPDCVIFLDLEQDEAEKRGGYGGERYEKRDLQMRVRKRFAELQSLDEQNGRVPWHVVDASQSIEEVTGELVSIVNDTIERVNNGSPLRRMWGEGEYELPKDVEVTKES</sequence>
<dbReference type="OMA" id="YWHQFDA"/>
<keyword evidence="5" id="KW-0808">Transferase</keyword>
<evidence type="ECO:0000256" key="8">
    <source>
        <dbReference type="ARBA" id="ARBA00022777"/>
    </source>
</evidence>
<dbReference type="NCBIfam" id="TIGR00041">
    <property type="entry name" value="DTMP_kinase"/>
    <property type="match status" value="1"/>
</dbReference>
<dbReference type="InterPro" id="IPR039430">
    <property type="entry name" value="Thymidylate_kin-like_dom"/>
</dbReference>
<dbReference type="FunCoup" id="B8BUD4">
    <property type="interactions" value="330"/>
</dbReference>
<evidence type="ECO:0000256" key="4">
    <source>
        <dbReference type="ARBA" id="ARBA00017144"/>
    </source>
</evidence>
<comment type="similarity">
    <text evidence="2">Belongs to the thymidylate kinase family.</text>
</comment>
<reference evidence="11 12" key="2">
    <citation type="journal article" date="2008" name="Nature">
        <title>The Phaeodactylum genome reveals the evolutionary history of diatom genomes.</title>
        <authorList>
            <person name="Bowler C."/>
            <person name="Allen A.E."/>
            <person name="Badger J.H."/>
            <person name="Grimwood J."/>
            <person name="Jabbari K."/>
            <person name="Kuo A."/>
            <person name="Maheswari U."/>
            <person name="Martens C."/>
            <person name="Maumus F."/>
            <person name="Otillar R.P."/>
            <person name="Rayko E."/>
            <person name="Salamov A."/>
            <person name="Vandepoele K."/>
            <person name="Beszteri B."/>
            <person name="Gruber A."/>
            <person name="Heijde M."/>
            <person name="Katinka M."/>
            <person name="Mock T."/>
            <person name="Valentin K."/>
            <person name="Verret F."/>
            <person name="Berges J.A."/>
            <person name="Brownlee C."/>
            <person name="Cadoret J.P."/>
            <person name="Chiovitti A."/>
            <person name="Choi C.J."/>
            <person name="Coesel S."/>
            <person name="De Martino A."/>
            <person name="Detter J.C."/>
            <person name="Durkin C."/>
            <person name="Falciatore A."/>
            <person name="Fournet J."/>
            <person name="Haruta M."/>
            <person name="Huysman M.J."/>
            <person name="Jenkins B.D."/>
            <person name="Jiroutova K."/>
            <person name="Jorgensen R.E."/>
            <person name="Joubert Y."/>
            <person name="Kaplan A."/>
            <person name="Kroger N."/>
            <person name="Kroth P.G."/>
            <person name="La Roche J."/>
            <person name="Lindquist E."/>
            <person name="Lommer M."/>
            <person name="Martin-Jezequel V."/>
            <person name="Lopez P.J."/>
            <person name="Lucas S."/>
            <person name="Mangogna M."/>
            <person name="McGinnis K."/>
            <person name="Medlin L.K."/>
            <person name="Montsant A."/>
            <person name="Oudot-Le Secq M.P."/>
            <person name="Napoli C."/>
            <person name="Obornik M."/>
            <person name="Parker M.S."/>
            <person name="Petit J.L."/>
            <person name="Porcel B.M."/>
            <person name="Poulsen N."/>
            <person name="Robison M."/>
            <person name="Rychlewski L."/>
            <person name="Rynearson T.A."/>
            <person name="Schmutz J."/>
            <person name="Shapiro H."/>
            <person name="Siaut M."/>
            <person name="Stanley M."/>
            <person name="Sussman M.R."/>
            <person name="Taylor A.R."/>
            <person name="Vardi A."/>
            <person name="von Dassow P."/>
            <person name="Vyverman W."/>
            <person name="Willis A."/>
            <person name="Wyrwicz L.S."/>
            <person name="Rokhsar D.S."/>
            <person name="Weissenbach J."/>
            <person name="Armbrust E.V."/>
            <person name="Green B.R."/>
            <person name="Van de Peer Y."/>
            <person name="Grigoriev I.V."/>
        </authorList>
    </citation>
    <scope>NUCLEOTIDE SEQUENCE [LARGE SCALE GENOMIC DNA]</scope>
    <source>
        <strain evidence="11 12">CCMP1335</strain>
    </source>
</reference>
<keyword evidence="6" id="KW-0545">Nucleotide biosynthesis</keyword>
<evidence type="ECO:0000259" key="10">
    <source>
        <dbReference type="Pfam" id="PF02223"/>
    </source>
</evidence>
<evidence type="ECO:0000256" key="1">
    <source>
        <dbReference type="ARBA" id="ARBA00004992"/>
    </source>
</evidence>
<keyword evidence="8" id="KW-0418">Kinase</keyword>
<evidence type="ECO:0000256" key="2">
    <source>
        <dbReference type="ARBA" id="ARBA00009776"/>
    </source>
</evidence>
<dbReference type="InterPro" id="IPR027417">
    <property type="entry name" value="P-loop_NTPase"/>
</dbReference>
<dbReference type="KEGG" id="tps:THAPSDRAFT_2441"/>
<dbReference type="PANTHER" id="PTHR10344:SF1">
    <property type="entry name" value="THYMIDYLATE KINASE"/>
    <property type="match status" value="1"/>
</dbReference>
<dbReference type="GO" id="GO:0005737">
    <property type="term" value="C:cytoplasm"/>
    <property type="evidence" value="ECO:0000318"/>
    <property type="project" value="GO_Central"/>
</dbReference>
<keyword evidence="7" id="KW-0547">Nucleotide-binding</keyword>
<dbReference type="HAMAP" id="MF_00165">
    <property type="entry name" value="Thymidylate_kinase"/>
    <property type="match status" value="1"/>
</dbReference>
<organism evidence="11 12">
    <name type="scientific">Thalassiosira pseudonana</name>
    <name type="common">Marine diatom</name>
    <name type="synonym">Cyclotella nana</name>
    <dbReference type="NCBI Taxonomy" id="35128"/>
    <lineage>
        <taxon>Eukaryota</taxon>
        <taxon>Sar</taxon>
        <taxon>Stramenopiles</taxon>
        <taxon>Ochrophyta</taxon>
        <taxon>Bacillariophyta</taxon>
        <taxon>Coscinodiscophyceae</taxon>
        <taxon>Thalassiosirophycidae</taxon>
        <taxon>Thalassiosirales</taxon>
        <taxon>Thalassiosiraceae</taxon>
        <taxon>Thalassiosira</taxon>
    </lineage>
</organism>
<comment type="pathway">
    <text evidence="1">Pyrimidine metabolism; dTTP biosynthesis.</text>
</comment>
<dbReference type="SUPFAM" id="SSF52540">
    <property type="entry name" value="P-loop containing nucleoside triphosphate hydrolases"/>
    <property type="match status" value="1"/>
</dbReference>
<dbReference type="InParanoid" id="B8BUD4"/>
<dbReference type="AlphaFoldDB" id="B8BUD4"/>
<dbReference type="PANTHER" id="PTHR10344">
    <property type="entry name" value="THYMIDYLATE KINASE"/>
    <property type="match status" value="1"/>
</dbReference>
<dbReference type="GO" id="GO:0006227">
    <property type="term" value="P:dUDP biosynthetic process"/>
    <property type="evidence" value="ECO:0000318"/>
    <property type="project" value="GO_Central"/>
</dbReference>
<dbReference type="InterPro" id="IPR018094">
    <property type="entry name" value="Thymidylate_kinase"/>
</dbReference>
<dbReference type="GO" id="GO:0004550">
    <property type="term" value="F:nucleoside diphosphate kinase activity"/>
    <property type="evidence" value="ECO:0000318"/>
    <property type="project" value="GO_Central"/>
</dbReference>
<dbReference type="InterPro" id="IPR018095">
    <property type="entry name" value="Thymidylate_kin_CS"/>
</dbReference>
<dbReference type="GO" id="GO:0005524">
    <property type="term" value="F:ATP binding"/>
    <property type="evidence" value="ECO:0007669"/>
    <property type="project" value="UniProtKB-KW"/>
</dbReference>
<dbReference type="STRING" id="35128.B8BUD4"/>
<reference evidence="11 12" key="1">
    <citation type="journal article" date="2004" name="Science">
        <title>The genome of the diatom Thalassiosira pseudonana: ecology, evolution, and metabolism.</title>
        <authorList>
            <person name="Armbrust E.V."/>
            <person name="Berges J.A."/>
            <person name="Bowler C."/>
            <person name="Green B.R."/>
            <person name="Martinez D."/>
            <person name="Putnam N.H."/>
            <person name="Zhou S."/>
            <person name="Allen A.E."/>
            <person name="Apt K.E."/>
            <person name="Bechner M."/>
            <person name="Brzezinski M.A."/>
            <person name="Chaal B.K."/>
            <person name="Chiovitti A."/>
            <person name="Davis A.K."/>
            <person name="Demarest M.S."/>
            <person name="Detter J.C."/>
            <person name="Glavina T."/>
            <person name="Goodstein D."/>
            <person name="Hadi M.Z."/>
            <person name="Hellsten U."/>
            <person name="Hildebrand M."/>
            <person name="Jenkins B.D."/>
            <person name="Jurka J."/>
            <person name="Kapitonov V.V."/>
            <person name="Kroger N."/>
            <person name="Lau W.W."/>
            <person name="Lane T.W."/>
            <person name="Larimer F.W."/>
            <person name="Lippmeier J.C."/>
            <person name="Lucas S."/>
            <person name="Medina M."/>
            <person name="Montsant A."/>
            <person name="Obornik M."/>
            <person name="Parker M.S."/>
            <person name="Palenik B."/>
            <person name="Pazour G.J."/>
            <person name="Richardson P.M."/>
            <person name="Rynearson T.A."/>
            <person name="Saito M.A."/>
            <person name="Schwartz D.C."/>
            <person name="Thamatrakoln K."/>
            <person name="Valentin K."/>
            <person name="Vardi A."/>
            <person name="Wilkerson F.P."/>
            <person name="Rokhsar D.S."/>
        </authorList>
    </citation>
    <scope>NUCLEOTIDE SEQUENCE [LARGE SCALE GENOMIC DNA]</scope>
    <source>
        <strain evidence="11 12">CCMP1335</strain>
    </source>
</reference>
<dbReference type="Pfam" id="PF02223">
    <property type="entry name" value="Thymidylate_kin"/>
    <property type="match status" value="1"/>
</dbReference>
<accession>B8BUD4</accession>
<dbReference type="FunFam" id="3.40.50.300:FF:000679">
    <property type="entry name" value="Thymidylate kinase"/>
    <property type="match status" value="1"/>
</dbReference>
<dbReference type="Proteomes" id="UP000001449">
    <property type="component" value="Chromosome 2"/>
</dbReference>
<dbReference type="GO" id="GO:0005739">
    <property type="term" value="C:mitochondrion"/>
    <property type="evidence" value="ECO:0000318"/>
    <property type="project" value="GO_Central"/>
</dbReference>
<dbReference type="PaxDb" id="35128-Thaps2441"/>
<evidence type="ECO:0000256" key="9">
    <source>
        <dbReference type="ARBA" id="ARBA00022840"/>
    </source>
</evidence>
<dbReference type="GO" id="GO:0004798">
    <property type="term" value="F:dTMP kinase activity"/>
    <property type="evidence" value="ECO:0000318"/>
    <property type="project" value="GO_Central"/>
</dbReference>
<evidence type="ECO:0000256" key="6">
    <source>
        <dbReference type="ARBA" id="ARBA00022727"/>
    </source>
</evidence>
<dbReference type="EMBL" id="CM000639">
    <property type="protein sequence ID" value="EED95267.1"/>
    <property type="molecule type" value="Genomic_DNA"/>
</dbReference>
<dbReference type="Gene3D" id="3.40.50.300">
    <property type="entry name" value="P-loop containing nucleotide triphosphate hydrolases"/>
    <property type="match status" value="1"/>
</dbReference>
<dbReference type="RefSeq" id="XP_002287824.1">
    <property type="nucleotide sequence ID" value="XM_002287788.1"/>
</dbReference>
<evidence type="ECO:0000256" key="5">
    <source>
        <dbReference type="ARBA" id="ARBA00022679"/>
    </source>
</evidence>
<evidence type="ECO:0000313" key="12">
    <source>
        <dbReference type="Proteomes" id="UP000001449"/>
    </source>
</evidence>
<dbReference type="GeneID" id="7444633"/>
<dbReference type="GO" id="GO:0006233">
    <property type="term" value="P:dTDP biosynthetic process"/>
    <property type="evidence" value="ECO:0000318"/>
    <property type="project" value="GO_Central"/>
</dbReference>
<evidence type="ECO:0000256" key="3">
    <source>
        <dbReference type="ARBA" id="ARBA00012980"/>
    </source>
</evidence>
<dbReference type="eggNOG" id="KOG3327">
    <property type="taxonomic scope" value="Eukaryota"/>
</dbReference>
<keyword evidence="12" id="KW-1185">Reference proteome</keyword>
<evidence type="ECO:0000313" key="11">
    <source>
        <dbReference type="EMBL" id="EED95267.1"/>
    </source>
</evidence>
<dbReference type="EC" id="2.7.4.9" evidence="3"/>
<keyword evidence="9" id="KW-0067">ATP-binding</keyword>
<dbReference type="GO" id="GO:0006235">
    <property type="term" value="P:dTTP biosynthetic process"/>
    <property type="evidence" value="ECO:0000318"/>
    <property type="project" value="GO_Central"/>
</dbReference>
<gene>
    <name evidence="11" type="ORF">THAPSDRAFT_2441</name>
</gene>
<feature type="domain" description="Thymidylate kinase-like" evidence="10">
    <location>
        <begin position="41"/>
        <end position="235"/>
    </location>
</feature>
<protein>
    <recommendedName>
        <fullName evidence="4">Thymidylate kinase</fullName>
        <ecNumber evidence="3">2.7.4.9</ecNumber>
    </recommendedName>
</protein>